<dbReference type="PROSITE" id="PS51819">
    <property type="entry name" value="VOC"/>
    <property type="match status" value="1"/>
</dbReference>
<evidence type="ECO:0000313" key="2">
    <source>
        <dbReference type="EMBL" id="SEJ81066.1"/>
    </source>
</evidence>
<dbReference type="SUPFAM" id="SSF54593">
    <property type="entry name" value="Glyoxalase/Bleomycin resistance protein/Dihydroxybiphenyl dioxygenase"/>
    <property type="match status" value="1"/>
</dbReference>
<dbReference type="Pfam" id="PF00903">
    <property type="entry name" value="Glyoxalase"/>
    <property type="match status" value="1"/>
</dbReference>
<feature type="domain" description="VOC" evidence="1">
    <location>
        <begin position="24"/>
        <end position="160"/>
    </location>
</feature>
<protein>
    <recommendedName>
        <fullName evidence="1">VOC domain-containing protein</fullName>
    </recommendedName>
</protein>
<dbReference type="InterPro" id="IPR037523">
    <property type="entry name" value="VOC_core"/>
</dbReference>
<reference evidence="3" key="1">
    <citation type="submission" date="2016-10" db="EMBL/GenBank/DDBJ databases">
        <authorList>
            <person name="Varghese N."/>
            <person name="Submissions S."/>
        </authorList>
    </citation>
    <scope>NUCLEOTIDE SEQUENCE [LARGE SCALE GENOMIC DNA]</scope>
    <source>
        <strain evidence="3">LMG 26031</strain>
    </source>
</reference>
<dbReference type="Gene3D" id="3.10.180.10">
    <property type="entry name" value="2,3-Dihydroxybiphenyl 1,2-Dioxygenase, domain 1"/>
    <property type="match status" value="1"/>
</dbReference>
<dbReference type="EMBL" id="FNYE01000019">
    <property type="protein sequence ID" value="SEJ81066.1"/>
    <property type="molecule type" value="Genomic_DNA"/>
</dbReference>
<evidence type="ECO:0000259" key="1">
    <source>
        <dbReference type="PROSITE" id="PS51819"/>
    </source>
</evidence>
<dbReference type="AlphaFoldDB" id="A0A1H7BV18"/>
<keyword evidence="3" id="KW-1185">Reference proteome</keyword>
<dbReference type="OrthoDB" id="9794917at2"/>
<dbReference type="RefSeq" id="WP_090869201.1">
    <property type="nucleotide sequence ID" value="NZ_FNYE01000019.1"/>
</dbReference>
<dbReference type="Proteomes" id="UP000198866">
    <property type="component" value="Unassembled WGS sequence"/>
</dbReference>
<accession>A0A1H7BV18</accession>
<dbReference type="STRING" id="667676.SAMN05192539_101923"/>
<name>A0A1H7BV18_9BURK</name>
<dbReference type="InterPro" id="IPR029068">
    <property type="entry name" value="Glyas_Bleomycin-R_OHBP_Dase"/>
</dbReference>
<organism evidence="2 3">
    <name type="scientific">Paraburkholderia diazotrophica</name>
    <dbReference type="NCBI Taxonomy" id="667676"/>
    <lineage>
        <taxon>Bacteria</taxon>
        <taxon>Pseudomonadati</taxon>
        <taxon>Pseudomonadota</taxon>
        <taxon>Betaproteobacteria</taxon>
        <taxon>Burkholderiales</taxon>
        <taxon>Burkholderiaceae</taxon>
        <taxon>Paraburkholderia</taxon>
    </lineage>
</organism>
<dbReference type="InterPro" id="IPR004360">
    <property type="entry name" value="Glyas_Fos-R_dOase_dom"/>
</dbReference>
<evidence type="ECO:0000313" key="3">
    <source>
        <dbReference type="Proteomes" id="UP000198866"/>
    </source>
</evidence>
<proteinExistence type="predicted"/>
<gene>
    <name evidence="2" type="ORF">SAMN05192539_101923</name>
</gene>
<sequence length="222" mass="23842">MSNGQTRSEAAAAATGSAGTVDMKLEVVVIPVSDVDRAKQFYAGLGWRFDVDIAKDDQFRVVHFTPPGSQCSLLFGKGVTTAEPGSVQGLHLIVSDVAAARAALVDRGVNVSEIFHDVGGVFHHAGEEGRVSGPHPERKSYGSFASFSDPDGNGWVFQEVTTRLPGRVETHETAFASSMELAGALRRAAAAHGEHEKLTGQHDENWPDWYAEFIVREQAAPK</sequence>